<dbReference type="Proteomes" id="UP000636800">
    <property type="component" value="Chromosome 10"/>
</dbReference>
<proteinExistence type="predicted"/>
<protein>
    <submittedName>
        <fullName evidence="2">Uncharacterized protein</fullName>
    </submittedName>
</protein>
<keyword evidence="1" id="KW-1133">Transmembrane helix</keyword>
<keyword evidence="3" id="KW-1185">Reference proteome</keyword>
<reference evidence="2 3" key="1">
    <citation type="journal article" date="2020" name="Nat. Food">
        <title>A phased Vanilla planifolia genome enables genetic improvement of flavour and production.</title>
        <authorList>
            <person name="Hasing T."/>
            <person name="Tang H."/>
            <person name="Brym M."/>
            <person name="Khazi F."/>
            <person name="Huang T."/>
            <person name="Chambers A.H."/>
        </authorList>
    </citation>
    <scope>NUCLEOTIDE SEQUENCE [LARGE SCALE GENOMIC DNA]</scope>
    <source>
        <tissue evidence="2">Leaf</tissue>
    </source>
</reference>
<gene>
    <name evidence="2" type="ORF">HPP92_020056</name>
</gene>
<evidence type="ECO:0000256" key="1">
    <source>
        <dbReference type="SAM" id="Phobius"/>
    </source>
</evidence>
<name>A0A835UJH9_VANPL</name>
<organism evidence="2 3">
    <name type="scientific">Vanilla planifolia</name>
    <name type="common">Vanilla</name>
    <dbReference type="NCBI Taxonomy" id="51239"/>
    <lineage>
        <taxon>Eukaryota</taxon>
        <taxon>Viridiplantae</taxon>
        <taxon>Streptophyta</taxon>
        <taxon>Embryophyta</taxon>
        <taxon>Tracheophyta</taxon>
        <taxon>Spermatophyta</taxon>
        <taxon>Magnoliopsida</taxon>
        <taxon>Liliopsida</taxon>
        <taxon>Asparagales</taxon>
        <taxon>Orchidaceae</taxon>
        <taxon>Vanilloideae</taxon>
        <taxon>Vanilleae</taxon>
        <taxon>Vanilla</taxon>
    </lineage>
</organism>
<dbReference type="EMBL" id="JADCNL010000010">
    <property type="protein sequence ID" value="KAG0463987.1"/>
    <property type="molecule type" value="Genomic_DNA"/>
</dbReference>
<comment type="caution">
    <text evidence="2">The sequence shown here is derived from an EMBL/GenBank/DDBJ whole genome shotgun (WGS) entry which is preliminary data.</text>
</comment>
<sequence>MVGLKIGERMVRFELQNLISTSSFLFSKLFSILLFLSVLLPVLGIPVMWGFFWCGFLDWMIDVGDGSFLPAVFDEKLLDCFYA</sequence>
<dbReference type="AlphaFoldDB" id="A0A835UJH9"/>
<keyword evidence="1" id="KW-0472">Membrane</keyword>
<keyword evidence="1" id="KW-0812">Transmembrane</keyword>
<evidence type="ECO:0000313" key="2">
    <source>
        <dbReference type="EMBL" id="KAG0463987.1"/>
    </source>
</evidence>
<dbReference type="OrthoDB" id="2942533at2759"/>
<accession>A0A835UJH9</accession>
<feature type="transmembrane region" description="Helical" evidence="1">
    <location>
        <begin position="29"/>
        <end position="52"/>
    </location>
</feature>
<evidence type="ECO:0000313" key="3">
    <source>
        <dbReference type="Proteomes" id="UP000636800"/>
    </source>
</evidence>